<evidence type="ECO:0000313" key="2">
    <source>
        <dbReference type="Proteomes" id="UP000029448"/>
    </source>
</evidence>
<dbReference type="AlphaFoldDB" id="A0A094Z196"/>
<protein>
    <submittedName>
        <fullName evidence="1">Uncharacterized protein</fullName>
    </submittedName>
</protein>
<dbReference type="EMBL" id="JOKM01000002">
    <property type="protein sequence ID" value="KGB26704.1"/>
    <property type="molecule type" value="Genomic_DNA"/>
</dbReference>
<name>A0A094Z196_9PROT</name>
<comment type="caution">
    <text evidence="1">The sequence shown here is derived from an EMBL/GenBank/DDBJ whole genome shotgun (WGS) entry which is preliminary data.</text>
</comment>
<evidence type="ECO:0000313" key="1">
    <source>
        <dbReference type="EMBL" id="KGB26704.1"/>
    </source>
</evidence>
<organism evidence="1 2">
    <name type="scientific">Acetobacter tropicalis</name>
    <dbReference type="NCBI Taxonomy" id="104102"/>
    <lineage>
        <taxon>Bacteria</taxon>
        <taxon>Pseudomonadati</taxon>
        <taxon>Pseudomonadota</taxon>
        <taxon>Alphaproteobacteria</taxon>
        <taxon>Acetobacterales</taxon>
        <taxon>Acetobacteraceae</taxon>
        <taxon>Acetobacter</taxon>
    </lineage>
</organism>
<accession>A0A094Z196</accession>
<proteinExistence type="predicted"/>
<gene>
    <name evidence="1" type="ORF">AtDm6_0068</name>
</gene>
<reference evidence="1 2" key="1">
    <citation type="submission" date="2014-06" db="EMBL/GenBank/DDBJ databases">
        <title>Functional and comparative genomic analyses of the Drosophila gut microbiota identify candidate symbiosis factors.</title>
        <authorList>
            <person name="Newell P.D."/>
            <person name="Chaston J.M."/>
            <person name="Douglas A.E."/>
        </authorList>
    </citation>
    <scope>NUCLEOTIDE SEQUENCE [LARGE SCALE GENOMIC DNA]</scope>
    <source>
        <strain evidence="1 2">DmCS_006</strain>
    </source>
</reference>
<keyword evidence="2" id="KW-1185">Reference proteome</keyword>
<dbReference type="Proteomes" id="UP000029448">
    <property type="component" value="Unassembled WGS sequence"/>
</dbReference>
<dbReference type="STRING" id="104102.AtDm6_0068"/>
<sequence>MYHPRTLHLFLSVAGGGKKCSGLHGKREDQRLSAKTGIRC</sequence>
<dbReference type="PATRIC" id="fig|104102.7.peg.67"/>